<reference evidence="5 6" key="1">
    <citation type="journal article" date="2023" name="PLoS ONE">
        <title>Cytospora paraplurivora sp. nov. isolated from orchards with fruit tree decline syndrome in Ontario, Canada.</title>
        <authorList>
            <person name="Ilyukhin E."/>
            <person name="Nguyen H.D.T."/>
            <person name="Castle A.J."/>
            <person name="Ellouze W."/>
        </authorList>
    </citation>
    <scope>NUCLEOTIDE SEQUENCE [LARGE SCALE GENOMIC DNA]</scope>
    <source>
        <strain evidence="5 6">FDS-564</strain>
    </source>
</reference>
<dbReference type="AlphaFoldDB" id="A0AAN9U9D4"/>
<proteinExistence type="inferred from homology"/>
<evidence type="ECO:0000259" key="4">
    <source>
        <dbReference type="SMART" id="SM00382"/>
    </source>
</evidence>
<evidence type="ECO:0000256" key="3">
    <source>
        <dbReference type="ARBA" id="ARBA00022840"/>
    </source>
</evidence>
<protein>
    <recommendedName>
        <fullName evidence="4">AAA+ ATPase domain-containing protein</fullName>
    </recommendedName>
</protein>
<dbReference type="InterPro" id="IPR027417">
    <property type="entry name" value="P-loop_NTPase"/>
</dbReference>
<comment type="similarity">
    <text evidence="1">Belongs to the AAA ATPase family. BCS1 subfamily.</text>
</comment>
<dbReference type="InterPro" id="IPR057495">
    <property type="entry name" value="AAA_lid_BCS1"/>
</dbReference>
<dbReference type="InterPro" id="IPR003959">
    <property type="entry name" value="ATPase_AAA_core"/>
</dbReference>
<keyword evidence="3" id="KW-0067">ATP-binding</keyword>
<dbReference type="SUPFAM" id="SSF52540">
    <property type="entry name" value="P-loop containing nucleoside triphosphate hydrolases"/>
    <property type="match status" value="1"/>
</dbReference>
<evidence type="ECO:0000313" key="5">
    <source>
        <dbReference type="EMBL" id="KAK7736975.1"/>
    </source>
</evidence>
<dbReference type="Pfam" id="PF25426">
    <property type="entry name" value="AAA_lid_BCS1"/>
    <property type="match status" value="1"/>
</dbReference>
<dbReference type="Gene3D" id="3.40.50.300">
    <property type="entry name" value="P-loop containing nucleotide triphosphate hydrolases"/>
    <property type="match status" value="1"/>
</dbReference>
<evidence type="ECO:0000256" key="2">
    <source>
        <dbReference type="ARBA" id="ARBA00022741"/>
    </source>
</evidence>
<organism evidence="5 6">
    <name type="scientific">Cytospora paraplurivora</name>
    <dbReference type="NCBI Taxonomy" id="2898453"/>
    <lineage>
        <taxon>Eukaryota</taxon>
        <taxon>Fungi</taxon>
        <taxon>Dikarya</taxon>
        <taxon>Ascomycota</taxon>
        <taxon>Pezizomycotina</taxon>
        <taxon>Sordariomycetes</taxon>
        <taxon>Sordariomycetidae</taxon>
        <taxon>Diaporthales</taxon>
        <taxon>Cytosporaceae</taxon>
        <taxon>Cytospora</taxon>
    </lineage>
</organism>
<dbReference type="PANTHER" id="PTHR23070">
    <property type="entry name" value="BCS1 AAA-TYPE ATPASE"/>
    <property type="match status" value="1"/>
</dbReference>
<dbReference type="SMART" id="SM00382">
    <property type="entry name" value="AAA"/>
    <property type="match status" value="1"/>
</dbReference>
<name>A0AAN9U9D4_9PEZI</name>
<feature type="domain" description="AAA+ ATPase" evidence="4">
    <location>
        <begin position="32"/>
        <end position="168"/>
    </location>
</feature>
<dbReference type="Proteomes" id="UP001320245">
    <property type="component" value="Unassembled WGS sequence"/>
</dbReference>
<evidence type="ECO:0000256" key="1">
    <source>
        <dbReference type="ARBA" id="ARBA00007448"/>
    </source>
</evidence>
<accession>A0AAN9U9D4</accession>
<evidence type="ECO:0000313" key="6">
    <source>
        <dbReference type="Proteomes" id="UP001320245"/>
    </source>
</evidence>
<sequence>MDRQEIYGVVSEIRSFLSRAGVEWYRDKGLPLRVGYLFSGPPGTGKSSFAFALAGHFGLPIYMMNLSAQGLTDLVIEKLFSKLPFHCIVLLEDIDATKPLTREDTTEAKHVSKNARDEKREKRFIKKNEVTLSGLLNVIDGVGASEVLDEALIRTGRADRILKFTQATKEQAKDMFVNAYKGVRWVQQPGDVELEDWTDEDIAHLSKQFADKIRDQGFSPAMLQQYFKDFRAQPRRAVEEIDAWMKDPRGYRKPSLKLESSFYNVASVIGSESESHLDFDFSLIAPSTQLRPRSGNSSPGQEKRMSVPGDFRECFDEQDADFLASLIDLS</sequence>
<gene>
    <name evidence="5" type="ORF">SLS53_006730</name>
</gene>
<dbReference type="GO" id="GO:0005524">
    <property type="term" value="F:ATP binding"/>
    <property type="evidence" value="ECO:0007669"/>
    <property type="project" value="UniProtKB-KW"/>
</dbReference>
<keyword evidence="6" id="KW-1185">Reference proteome</keyword>
<dbReference type="EMBL" id="JAJSPL020000031">
    <property type="protein sequence ID" value="KAK7736975.1"/>
    <property type="molecule type" value="Genomic_DNA"/>
</dbReference>
<dbReference type="GO" id="GO:0016887">
    <property type="term" value="F:ATP hydrolysis activity"/>
    <property type="evidence" value="ECO:0007669"/>
    <property type="project" value="InterPro"/>
</dbReference>
<dbReference type="InterPro" id="IPR050747">
    <property type="entry name" value="Mitochondrial_chaperone_BCS1"/>
</dbReference>
<dbReference type="InterPro" id="IPR003593">
    <property type="entry name" value="AAA+_ATPase"/>
</dbReference>
<comment type="caution">
    <text evidence="5">The sequence shown here is derived from an EMBL/GenBank/DDBJ whole genome shotgun (WGS) entry which is preliminary data.</text>
</comment>
<keyword evidence="2" id="KW-0547">Nucleotide-binding</keyword>
<dbReference type="Pfam" id="PF00004">
    <property type="entry name" value="AAA"/>
    <property type="match status" value="1"/>
</dbReference>